<dbReference type="Proteomes" id="UP001187315">
    <property type="component" value="Unassembled WGS sequence"/>
</dbReference>
<comment type="caution">
    <text evidence="2">The sequence shown here is derived from an EMBL/GenBank/DDBJ whole genome shotgun (WGS) entry which is preliminary data.</text>
</comment>
<evidence type="ECO:0000313" key="2">
    <source>
        <dbReference type="EMBL" id="KAK2821672.1"/>
    </source>
</evidence>
<organism evidence="2 3">
    <name type="scientific">Tachysurus vachellii</name>
    <name type="common">Darkbarbel catfish</name>
    <name type="synonym">Pelteobagrus vachellii</name>
    <dbReference type="NCBI Taxonomy" id="175792"/>
    <lineage>
        <taxon>Eukaryota</taxon>
        <taxon>Metazoa</taxon>
        <taxon>Chordata</taxon>
        <taxon>Craniata</taxon>
        <taxon>Vertebrata</taxon>
        <taxon>Euteleostomi</taxon>
        <taxon>Actinopterygii</taxon>
        <taxon>Neopterygii</taxon>
        <taxon>Teleostei</taxon>
        <taxon>Ostariophysi</taxon>
        <taxon>Siluriformes</taxon>
        <taxon>Bagridae</taxon>
        <taxon>Tachysurus</taxon>
    </lineage>
</organism>
<proteinExistence type="predicted"/>
<dbReference type="EMBL" id="JAVHJS010000022">
    <property type="protein sequence ID" value="KAK2821672.1"/>
    <property type="molecule type" value="Genomic_DNA"/>
</dbReference>
<evidence type="ECO:0000313" key="3">
    <source>
        <dbReference type="Proteomes" id="UP001187315"/>
    </source>
</evidence>
<evidence type="ECO:0000256" key="1">
    <source>
        <dbReference type="SAM" id="MobiDB-lite"/>
    </source>
</evidence>
<sequence>MVRNASVGGANRVLSVCEDSTRDAGSIGGIPPEQRGKKKKQQGQRRQDSWHVSARTKLSKVAVMDWGSNVSTQGIVAQRRLSVLCRA</sequence>
<reference evidence="2" key="1">
    <citation type="submission" date="2023-08" db="EMBL/GenBank/DDBJ databases">
        <title>Pelteobagrus vachellii genome.</title>
        <authorList>
            <person name="Liu H."/>
        </authorList>
    </citation>
    <scope>NUCLEOTIDE SEQUENCE</scope>
    <source>
        <strain evidence="2">PRFRI_2022a</strain>
        <tissue evidence="2">Muscle</tissue>
    </source>
</reference>
<accession>A0AA88IYL4</accession>
<dbReference type="AlphaFoldDB" id="A0AA88IYL4"/>
<keyword evidence="3" id="KW-1185">Reference proteome</keyword>
<feature type="region of interest" description="Disordered" evidence="1">
    <location>
        <begin position="20"/>
        <end position="54"/>
    </location>
</feature>
<name>A0AA88IYL4_TACVA</name>
<protein>
    <submittedName>
        <fullName evidence="2">Uncharacterized protein</fullName>
    </submittedName>
</protein>
<gene>
    <name evidence="2" type="ORF">Q7C36_021015</name>
</gene>